<evidence type="ECO:0000313" key="9">
    <source>
        <dbReference type="Proteomes" id="UP000034883"/>
    </source>
</evidence>
<keyword evidence="9" id="KW-1185">Reference proteome</keyword>
<dbReference type="KEGG" id="samy:DB32_006286"/>
<dbReference type="EMBL" id="CP011125">
    <property type="protein sequence ID" value="AKF09137.1"/>
    <property type="molecule type" value="Genomic_DNA"/>
</dbReference>
<dbReference type="PANTHER" id="PTHR30589">
    <property type="entry name" value="PROLIPOPROTEIN DIACYLGLYCERYL TRANSFERASE"/>
    <property type="match status" value="1"/>
</dbReference>
<evidence type="ECO:0000256" key="7">
    <source>
        <dbReference type="SAM" id="Phobius"/>
    </source>
</evidence>
<keyword evidence="6 7" id="KW-0472">Membrane</keyword>
<evidence type="ECO:0000256" key="3">
    <source>
        <dbReference type="ARBA" id="ARBA00022679"/>
    </source>
</evidence>
<dbReference type="InterPro" id="IPR001640">
    <property type="entry name" value="Lgt"/>
</dbReference>
<dbReference type="STRING" id="927083.DB32_006286"/>
<keyword evidence="3 8" id="KW-0808">Transferase</keyword>
<dbReference type="PANTHER" id="PTHR30589:SF0">
    <property type="entry name" value="PHOSPHATIDYLGLYCEROL--PROLIPOPROTEIN DIACYLGLYCERYL TRANSFERASE"/>
    <property type="match status" value="1"/>
</dbReference>
<dbReference type="GO" id="GO:0005886">
    <property type="term" value="C:plasma membrane"/>
    <property type="evidence" value="ECO:0007669"/>
    <property type="project" value="InterPro"/>
</dbReference>
<name>A0A0F6W716_9BACT</name>
<feature type="transmembrane region" description="Helical" evidence="7">
    <location>
        <begin position="217"/>
        <end position="237"/>
    </location>
</feature>
<keyword evidence="2" id="KW-1003">Cell membrane</keyword>
<dbReference type="GO" id="GO:0042158">
    <property type="term" value="P:lipoprotein biosynthetic process"/>
    <property type="evidence" value="ECO:0007669"/>
    <property type="project" value="InterPro"/>
</dbReference>
<dbReference type="Proteomes" id="UP000034883">
    <property type="component" value="Chromosome"/>
</dbReference>
<evidence type="ECO:0000256" key="6">
    <source>
        <dbReference type="ARBA" id="ARBA00023136"/>
    </source>
</evidence>
<dbReference type="GO" id="GO:0008961">
    <property type="term" value="F:phosphatidylglycerol-prolipoprotein diacylglyceryl transferase activity"/>
    <property type="evidence" value="ECO:0007669"/>
    <property type="project" value="InterPro"/>
</dbReference>
<accession>A0A0F6W716</accession>
<evidence type="ECO:0000256" key="4">
    <source>
        <dbReference type="ARBA" id="ARBA00022692"/>
    </source>
</evidence>
<feature type="transmembrane region" description="Helical" evidence="7">
    <location>
        <begin position="18"/>
        <end position="38"/>
    </location>
</feature>
<gene>
    <name evidence="8" type="ORF">DB32_006286</name>
</gene>
<evidence type="ECO:0000256" key="2">
    <source>
        <dbReference type="ARBA" id="ARBA00022475"/>
    </source>
</evidence>
<feature type="transmembrane region" description="Helical" evidence="7">
    <location>
        <begin position="188"/>
        <end position="205"/>
    </location>
</feature>
<evidence type="ECO:0000256" key="1">
    <source>
        <dbReference type="ARBA" id="ARBA00007150"/>
    </source>
</evidence>
<keyword evidence="8" id="KW-0449">Lipoprotein</keyword>
<sequence length="262" mass="28197">MPGGELIETLSRGFHPAYVLPVLAGLALAVLFPSGRTFTDPAVRRRYQGLQLATLIGALIGAKVAAIIGDLRWPIEPIESPVAIFATGRSITGGLLFGFLTAELLKPVFGHREPPNDRFAAVLPFSIAIGRVGCWFAGCCNGLPTESALGLPDEHGVLRHPTALFELAFHLVLGVVFVVLLRRGVLRGRLFAIHLLAYGVFRFGVEPLRDSREYLLSLSAYQLFALAMIACGVFGLVRRLPAPQTVSTTERSDDVRASTAAP</sequence>
<feature type="transmembrane region" description="Helical" evidence="7">
    <location>
        <begin position="50"/>
        <end position="69"/>
    </location>
</feature>
<dbReference type="AlphaFoldDB" id="A0A0F6W716"/>
<evidence type="ECO:0000256" key="5">
    <source>
        <dbReference type="ARBA" id="ARBA00022989"/>
    </source>
</evidence>
<proteinExistence type="inferred from homology"/>
<comment type="similarity">
    <text evidence="1">Belongs to the Lgt family.</text>
</comment>
<keyword evidence="5 7" id="KW-1133">Transmembrane helix</keyword>
<feature type="transmembrane region" description="Helical" evidence="7">
    <location>
        <begin position="164"/>
        <end position="181"/>
    </location>
</feature>
<dbReference type="Pfam" id="PF01790">
    <property type="entry name" value="LGT"/>
    <property type="match status" value="1"/>
</dbReference>
<organism evidence="8 9">
    <name type="scientific">Sandaracinus amylolyticus</name>
    <dbReference type="NCBI Taxonomy" id="927083"/>
    <lineage>
        <taxon>Bacteria</taxon>
        <taxon>Pseudomonadati</taxon>
        <taxon>Myxococcota</taxon>
        <taxon>Polyangia</taxon>
        <taxon>Polyangiales</taxon>
        <taxon>Sandaracinaceae</taxon>
        <taxon>Sandaracinus</taxon>
    </lineage>
</organism>
<feature type="transmembrane region" description="Helical" evidence="7">
    <location>
        <begin position="81"/>
        <end position="100"/>
    </location>
</feature>
<evidence type="ECO:0000313" key="8">
    <source>
        <dbReference type="EMBL" id="AKF09137.1"/>
    </source>
</evidence>
<dbReference type="RefSeq" id="WP_053236218.1">
    <property type="nucleotide sequence ID" value="NZ_CP011125.1"/>
</dbReference>
<keyword evidence="4 7" id="KW-0812">Transmembrane</keyword>
<reference evidence="8 9" key="1">
    <citation type="submission" date="2015-03" db="EMBL/GenBank/DDBJ databases">
        <title>Genome assembly of Sandaracinus amylolyticus DSM 53668.</title>
        <authorList>
            <person name="Sharma G."/>
            <person name="Subramanian S."/>
        </authorList>
    </citation>
    <scope>NUCLEOTIDE SEQUENCE [LARGE SCALE GENOMIC DNA]</scope>
    <source>
        <strain evidence="8 9">DSM 53668</strain>
    </source>
</reference>
<protein>
    <submittedName>
        <fullName evidence="8">Prolipoprotein diacylglyceryl transferase</fullName>
    </submittedName>
</protein>